<gene>
    <name evidence="1" type="ORF">SAMN06272739_0344</name>
</gene>
<evidence type="ECO:0000313" key="1">
    <source>
        <dbReference type="EMBL" id="SOD93568.1"/>
    </source>
</evidence>
<keyword evidence="2" id="KW-1185">Reference proteome</keyword>
<protein>
    <submittedName>
        <fullName evidence="1">Uncharacterized protein</fullName>
    </submittedName>
</protein>
<name>A0A286GDJ7_9ACTN</name>
<dbReference type="Proteomes" id="UP000219482">
    <property type="component" value="Unassembled WGS sequence"/>
</dbReference>
<dbReference type="RefSeq" id="WP_097182204.1">
    <property type="nucleotide sequence ID" value="NZ_OCNK01000001.1"/>
</dbReference>
<dbReference type="AlphaFoldDB" id="A0A286GDJ7"/>
<reference evidence="2" key="1">
    <citation type="submission" date="2017-09" db="EMBL/GenBank/DDBJ databases">
        <authorList>
            <person name="Varghese N."/>
            <person name="Submissions S."/>
        </authorList>
    </citation>
    <scope>NUCLEOTIDE SEQUENCE [LARGE SCALE GENOMIC DNA]</scope>
    <source>
        <strain evidence="2">DSM 44270</strain>
    </source>
</reference>
<dbReference type="EMBL" id="OCNK01000001">
    <property type="protein sequence ID" value="SOD93568.1"/>
    <property type="molecule type" value="Genomic_DNA"/>
</dbReference>
<proteinExistence type="predicted"/>
<sequence length="150" mass="17227">MTHTVRFAATPAEHTGWDVLPYLDDVPLTELVADYEQARDFDVVGGYGPLWFDAGSREVFRRTLLPRPADRPARRWLPGGSRRGHVSLLECECEVPGCWPFHARIDQIDGLVRWHSFAQPHRPDRDYSGLGPFEFELPAYRRAVDVLLDR</sequence>
<organism evidence="1 2">
    <name type="scientific">Blastococcus haudaquaticus</name>
    <dbReference type="NCBI Taxonomy" id="1938745"/>
    <lineage>
        <taxon>Bacteria</taxon>
        <taxon>Bacillati</taxon>
        <taxon>Actinomycetota</taxon>
        <taxon>Actinomycetes</taxon>
        <taxon>Geodermatophilales</taxon>
        <taxon>Geodermatophilaceae</taxon>
        <taxon>Blastococcus</taxon>
    </lineage>
</organism>
<evidence type="ECO:0000313" key="2">
    <source>
        <dbReference type="Proteomes" id="UP000219482"/>
    </source>
</evidence>
<accession>A0A286GDJ7</accession>